<dbReference type="GO" id="GO:0051539">
    <property type="term" value="F:4 iron, 4 sulfur cluster binding"/>
    <property type="evidence" value="ECO:0007669"/>
    <property type="project" value="UniProtKB-KW"/>
</dbReference>
<keyword evidence="6" id="KW-0408">Iron</keyword>
<evidence type="ECO:0000259" key="9">
    <source>
        <dbReference type="PROSITE" id="PS51379"/>
    </source>
</evidence>
<sequence>MTNGMSNTKMKTPGADQTRFAQAAIDELGWWRAHKFLFLRRASQLCVLLTFAIGPWMGLWVLKGNLSSSELLGTIPLSDPLVTLQVLMTGHLPETALLVGALLIALFYLLAGGRVFCSWVCPVNLVTDSASWLRRKLRLPRTAEMPRNLRYYLLALVLLLPLVTGITVWEWVNPVPVLYRALLFGAGSGLWILAMIFLLDLFISERAWCGHLCPTGALFALLGKASPVKVSAVNASACDNCMDCFEVCPERQVLKPALKGDNPMIVDSDCTQCGRCIDVCAQRVFQYQNRIALKAENNQ</sequence>
<evidence type="ECO:0000256" key="1">
    <source>
        <dbReference type="ARBA" id="ARBA00022448"/>
    </source>
</evidence>
<dbReference type="EMBL" id="WRPA01000030">
    <property type="protein sequence ID" value="MXR71003.1"/>
    <property type="molecule type" value="Genomic_DNA"/>
</dbReference>
<keyword evidence="5" id="KW-0249">Electron transport</keyword>
<feature type="transmembrane region" description="Helical" evidence="8">
    <location>
        <begin position="148"/>
        <end position="169"/>
    </location>
</feature>
<evidence type="ECO:0000256" key="8">
    <source>
        <dbReference type="SAM" id="Phobius"/>
    </source>
</evidence>
<feature type="domain" description="4Fe-4S ferredoxin-type" evidence="9">
    <location>
        <begin position="262"/>
        <end position="290"/>
    </location>
</feature>
<dbReference type="SUPFAM" id="SSF54862">
    <property type="entry name" value="4Fe-4S ferredoxins"/>
    <property type="match status" value="1"/>
</dbReference>
<dbReference type="AlphaFoldDB" id="A0A6L7I3U5"/>
<evidence type="ECO:0000256" key="6">
    <source>
        <dbReference type="ARBA" id="ARBA00023004"/>
    </source>
</evidence>
<evidence type="ECO:0000256" key="3">
    <source>
        <dbReference type="ARBA" id="ARBA00022723"/>
    </source>
</evidence>
<dbReference type="InterPro" id="IPR051684">
    <property type="entry name" value="Electron_Trans/Redox"/>
</dbReference>
<dbReference type="InterPro" id="IPR017900">
    <property type="entry name" value="4Fe4S_Fe_S_CS"/>
</dbReference>
<keyword evidence="7" id="KW-0411">Iron-sulfur</keyword>
<keyword evidence="1" id="KW-0813">Transport</keyword>
<dbReference type="PROSITE" id="PS00198">
    <property type="entry name" value="4FE4S_FER_1"/>
    <property type="match status" value="1"/>
</dbReference>
<dbReference type="NCBIfam" id="NF007013">
    <property type="entry name" value="PRK09477.1"/>
    <property type="match status" value="1"/>
</dbReference>
<dbReference type="Pfam" id="PF13237">
    <property type="entry name" value="Fer4_10"/>
    <property type="match status" value="1"/>
</dbReference>
<evidence type="ECO:0000256" key="7">
    <source>
        <dbReference type="ARBA" id="ARBA00023014"/>
    </source>
</evidence>
<feature type="domain" description="4Fe-4S ferredoxin-type" evidence="9">
    <location>
        <begin position="229"/>
        <end position="259"/>
    </location>
</feature>
<name>A0A6L7I3U5_9GAMM</name>
<feature type="transmembrane region" description="Helical" evidence="8">
    <location>
        <begin position="181"/>
        <end position="203"/>
    </location>
</feature>
<evidence type="ECO:0000313" key="11">
    <source>
        <dbReference type="Proteomes" id="UP000474778"/>
    </source>
</evidence>
<dbReference type="NCBIfam" id="TIGR02163">
    <property type="entry name" value="napH"/>
    <property type="match status" value="1"/>
</dbReference>
<reference evidence="10 11" key="1">
    <citation type="submission" date="2019-12" db="EMBL/GenBank/DDBJ databases">
        <title>Shewanella insulae sp. nov., isolated from a tidal flat.</title>
        <authorList>
            <person name="Yoon J.-H."/>
        </authorList>
    </citation>
    <scope>NUCLEOTIDE SEQUENCE [LARGE SCALE GENOMIC DNA]</scope>
    <source>
        <strain evidence="10 11">JBTF-M18</strain>
    </source>
</reference>
<dbReference type="Proteomes" id="UP000474778">
    <property type="component" value="Unassembled WGS sequence"/>
</dbReference>
<keyword evidence="2" id="KW-0004">4Fe-4S</keyword>
<keyword evidence="4" id="KW-0677">Repeat</keyword>
<dbReference type="Pfam" id="PF12801">
    <property type="entry name" value="Fer4_5"/>
    <property type="match status" value="2"/>
</dbReference>
<feature type="transmembrane region" description="Helical" evidence="8">
    <location>
        <begin position="42"/>
        <end position="62"/>
    </location>
</feature>
<protein>
    <submittedName>
        <fullName evidence="10">Quinol dehydrogenase ferredoxin subunit NapH</fullName>
    </submittedName>
</protein>
<evidence type="ECO:0000256" key="4">
    <source>
        <dbReference type="ARBA" id="ARBA00022737"/>
    </source>
</evidence>
<accession>A0A6L7I3U5</accession>
<proteinExistence type="predicted"/>
<dbReference type="GO" id="GO:0046872">
    <property type="term" value="F:metal ion binding"/>
    <property type="evidence" value="ECO:0007669"/>
    <property type="project" value="UniProtKB-KW"/>
</dbReference>
<dbReference type="InterPro" id="IPR011886">
    <property type="entry name" value="NapH_MauN"/>
</dbReference>
<dbReference type="Gene3D" id="3.30.70.20">
    <property type="match status" value="1"/>
</dbReference>
<dbReference type="GO" id="GO:0005886">
    <property type="term" value="C:plasma membrane"/>
    <property type="evidence" value="ECO:0007669"/>
    <property type="project" value="TreeGrafter"/>
</dbReference>
<dbReference type="PROSITE" id="PS51379">
    <property type="entry name" value="4FE4S_FER_2"/>
    <property type="match status" value="2"/>
</dbReference>
<evidence type="ECO:0000256" key="5">
    <source>
        <dbReference type="ARBA" id="ARBA00022982"/>
    </source>
</evidence>
<evidence type="ECO:0000256" key="2">
    <source>
        <dbReference type="ARBA" id="ARBA00022485"/>
    </source>
</evidence>
<keyword evidence="8" id="KW-0812">Transmembrane</keyword>
<gene>
    <name evidence="10" type="primary">napH</name>
    <name evidence="10" type="ORF">GNT65_20300</name>
</gene>
<keyword evidence="8" id="KW-0472">Membrane</keyword>
<dbReference type="PANTHER" id="PTHR30176">
    <property type="entry name" value="FERREDOXIN-TYPE PROTEIN NAPH"/>
    <property type="match status" value="1"/>
</dbReference>
<comment type="caution">
    <text evidence="10">The sequence shown here is derived from an EMBL/GenBank/DDBJ whole genome shotgun (WGS) entry which is preliminary data.</text>
</comment>
<organism evidence="10 11">
    <name type="scientific">Shewanella insulae</name>
    <dbReference type="NCBI Taxonomy" id="2681496"/>
    <lineage>
        <taxon>Bacteria</taxon>
        <taxon>Pseudomonadati</taxon>
        <taxon>Pseudomonadota</taxon>
        <taxon>Gammaproteobacteria</taxon>
        <taxon>Alteromonadales</taxon>
        <taxon>Shewanellaceae</taxon>
        <taxon>Shewanella</taxon>
    </lineage>
</organism>
<feature type="transmembrane region" description="Helical" evidence="8">
    <location>
        <begin position="96"/>
        <end position="127"/>
    </location>
</feature>
<keyword evidence="11" id="KW-1185">Reference proteome</keyword>
<keyword evidence="3" id="KW-0479">Metal-binding</keyword>
<keyword evidence="8" id="KW-1133">Transmembrane helix</keyword>
<dbReference type="InterPro" id="IPR017896">
    <property type="entry name" value="4Fe4S_Fe-S-bd"/>
</dbReference>
<dbReference type="PANTHER" id="PTHR30176:SF3">
    <property type="entry name" value="FERREDOXIN-TYPE PROTEIN NAPH"/>
    <property type="match status" value="1"/>
</dbReference>
<evidence type="ECO:0000313" key="10">
    <source>
        <dbReference type="EMBL" id="MXR71003.1"/>
    </source>
</evidence>